<dbReference type="PANTHER" id="PTHR38926:SF5">
    <property type="entry name" value="F-BOX AND LEUCINE-RICH REPEAT PROTEIN 6"/>
    <property type="match status" value="1"/>
</dbReference>
<dbReference type="RefSeq" id="XP_018297307.1">
    <property type="nucleotide sequence ID" value="XM_018440295.1"/>
</dbReference>
<dbReference type="VEuPathDB" id="FungiDB:PHYBLDRAFT_58317"/>
<gene>
    <name evidence="2" type="ORF">PHYBLDRAFT_58317</name>
</gene>
<dbReference type="SUPFAM" id="SSF81383">
    <property type="entry name" value="F-box domain"/>
    <property type="match status" value="1"/>
</dbReference>
<feature type="domain" description="F-box" evidence="1">
    <location>
        <begin position="1"/>
        <end position="45"/>
    </location>
</feature>
<dbReference type="PANTHER" id="PTHR38926">
    <property type="entry name" value="F-BOX DOMAIN CONTAINING PROTEIN, EXPRESSED"/>
    <property type="match status" value="1"/>
</dbReference>
<protein>
    <recommendedName>
        <fullName evidence="1">F-box domain-containing protein</fullName>
    </recommendedName>
</protein>
<keyword evidence="3" id="KW-1185">Reference proteome</keyword>
<sequence>MLASELPFEILSHIASFIAPDKNFDYTVVCRAWKIPFQESMWSRMNIYTRKKLEDACNTPASNQSYYKIHGHLVRELTLSKRLQTSDRQLRILQDLFPSLRSLYIYEESVDNIEFGVMADWSIWRSLTHLKICVEGFEIEVNVKKFLELLSFLPCLKRLEYVKALCGLSSLFKIDDFETLHRHLPQLTYLSTAMDLDNISPNDIQTITNSNPASPLTTAEIRVDHMDIRWLWYFAQKYPNIRTLEWKIINTGFDTSVSPDEVISLFPSLTFAFPHLNKVVMKGESEKVSMHLAFWDLVYQFRAPIKHLVYYLAGRRNIPELLEQIIKKCMSSCSETLETLLLLCWAEMCDPLIIPNALGICTHLQSLNLEVRRSSIALDVILDNCSLLKKLKLTSQRVSIQPDASNSPKLHGLRFLELRMATIKSTLFQYISSRCRSLNYMRLASINIFGPLLPKTGSLNLDMPHTCFERLELNCVVFCASHDDWSIEMPINFMALSQTNSTPCDKNTPSQLVWFHLHRPSRCGHQRDQIRILKKAEAKYSRKYFRAFERKTVKNPDSQNGVRRSYHGQVLKHLWKKDLPLGYARLNCKYSRNFVVDTKESQKRNKFLNHHFCFNVCFSRCVPIYLDLITITHSFCGLSSHEADILKTLSTNCEKIFVISIFIMSASTLPFEILVHIASFLSTNDKLTCILTCKAWEPAFQETLWNTVDIRHKGKLNVIHGVLVSKGDSVHSQGTYVRVLVFALGLKVSSEQLRTFQRHCQKIQHLIIREGGLSKDYFLKKPDWELWGALTRLEICLSGLNLVNEPRELIYIISHLPRLRRLDYVDAMMGPRPLYKLQDFEALHNHLPQLEYLSMAVWLDVVPTEDLTIIKGATPANALTTLKLYVDNMDLWWMYYMAQKYSNIITLEMKIDTELRRPNSFREDETSKLLDLSDVFPRLENTLIACRPNTEWSQLTLWDLFRRFDTPLKNLKYDLHSCYDMSGSLERTVSGSIQSCSRTLESFHISSYVDFSDRCKVPRALSFCPNLVDLQITSYITIVALDIFLDHCAVLKNLTLSVSMLSVIASPFHDSTPHGLESLKISRATTNGCILRYTSLRCKNLKYMYLIDVNFFGIINQETGSLCIDMCDTRFKYLELVRVSFYSSSGDRENSLKFLCISWPNYSLISDTMLQGNNDSSLWFHMYSSLADTGPHNNGLMVLSEEEIRLSEKYFSNFRLNSANVFGNQEEDRFYRVKSTWNNWIDWRKSLSLGYATIRCASVEKYHITYES</sequence>
<dbReference type="InParanoid" id="A0A167Q8G7"/>
<dbReference type="Proteomes" id="UP000077315">
    <property type="component" value="Unassembled WGS sequence"/>
</dbReference>
<dbReference type="EMBL" id="KV440972">
    <property type="protein sequence ID" value="OAD79267.1"/>
    <property type="molecule type" value="Genomic_DNA"/>
</dbReference>
<accession>A0A167Q8G7</accession>
<dbReference type="AlphaFoldDB" id="A0A167Q8G7"/>
<name>A0A167Q8G7_PHYB8</name>
<dbReference type="Pfam" id="PF12937">
    <property type="entry name" value="F-box-like"/>
    <property type="match status" value="1"/>
</dbReference>
<dbReference type="SMART" id="SM00256">
    <property type="entry name" value="FBOX"/>
    <property type="match status" value="1"/>
</dbReference>
<organism evidence="2 3">
    <name type="scientific">Phycomyces blakesleeanus (strain ATCC 8743b / DSM 1359 / FGSC 10004 / NBRC 33097 / NRRL 1555)</name>
    <dbReference type="NCBI Taxonomy" id="763407"/>
    <lineage>
        <taxon>Eukaryota</taxon>
        <taxon>Fungi</taxon>
        <taxon>Fungi incertae sedis</taxon>
        <taxon>Mucoromycota</taxon>
        <taxon>Mucoromycotina</taxon>
        <taxon>Mucoromycetes</taxon>
        <taxon>Mucorales</taxon>
        <taxon>Phycomycetaceae</taxon>
        <taxon>Phycomyces</taxon>
    </lineage>
</organism>
<evidence type="ECO:0000259" key="1">
    <source>
        <dbReference type="PROSITE" id="PS50181"/>
    </source>
</evidence>
<dbReference type="GeneID" id="29001201"/>
<dbReference type="InterPro" id="IPR032675">
    <property type="entry name" value="LRR_dom_sf"/>
</dbReference>
<evidence type="ECO:0000313" key="3">
    <source>
        <dbReference type="Proteomes" id="UP000077315"/>
    </source>
</evidence>
<dbReference type="InterPro" id="IPR036047">
    <property type="entry name" value="F-box-like_dom_sf"/>
</dbReference>
<evidence type="ECO:0000313" key="2">
    <source>
        <dbReference type="EMBL" id="OAD79267.1"/>
    </source>
</evidence>
<dbReference type="SUPFAM" id="SSF52047">
    <property type="entry name" value="RNI-like"/>
    <property type="match status" value="1"/>
</dbReference>
<dbReference type="Gene3D" id="3.80.10.10">
    <property type="entry name" value="Ribonuclease Inhibitor"/>
    <property type="match status" value="4"/>
</dbReference>
<feature type="domain" description="F-box" evidence="1">
    <location>
        <begin position="663"/>
        <end position="708"/>
    </location>
</feature>
<proteinExistence type="predicted"/>
<dbReference type="InterPro" id="IPR001810">
    <property type="entry name" value="F-box_dom"/>
</dbReference>
<reference evidence="3" key="1">
    <citation type="submission" date="2015-06" db="EMBL/GenBank/DDBJ databases">
        <title>Expansion of signal transduction pathways in fungi by whole-genome duplication.</title>
        <authorList>
            <consortium name="DOE Joint Genome Institute"/>
            <person name="Corrochano L.M."/>
            <person name="Kuo A."/>
            <person name="Marcet-Houben M."/>
            <person name="Polaino S."/>
            <person name="Salamov A."/>
            <person name="Villalobos J.M."/>
            <person name="Alvarez M.I."/>
            <person name="Avalos J."/>
            <person name="Benito E.P."/>
            <person name="Benoit I."/>
            <person name="Burger G."/>
            <person name="Camino L.P."/>
            <person name="Canovas D."/>
            <person name="Cerda-Olmedo E."/>
            <person name="Cheng J.-F."/>
            <person name="Dominguez A."/>
            <person name="Elias M."/>
            <person name="Eslava A.P."/>
            <person name="Glaser F."/>
            <person name="Grimwood J."/>
            <person name="Gutierrez G."/>
            <person name="Heitman J."/>
            <person name="Henrissat B."/>
            <person name="Iturriaga E.A."/>
            <person name="Lang B.F."/>
            <person name="Lavin J.L."/>
            <person name="Lee S."/>
            <person name="Li W."/>
            <person name="Lindquist E."/>
            <person name="Lopez-Garcia S."/>
            <person name="Luque E.M."/>
            <person name="Marcos A.T."/>
            <person name="Martin J."/>
            <person name="McCluskey K."/>
            <person name="Medina H.R."/>
            <person name="Miralles-Duran A."/>
            <person name="Miyazaki A."/>
            <person name="Munoz-Torres E."/>
            <person name="Oguiza J.A."/>
            <person name="Ohm R."/>
            <person name="Olmedo M."/>
            <person name="Orejas M."/>
            <person name="Ortiz-Castellanos L."/>
            <person name="Pisabarro A.G."/>
            <person name="Rodriguez-Romero J."/>
            <person name="Ruiz-Herrera J."/>
            <person name="Ruiz-Vazquez R."/>
            <person name="Sanz C."/>
            <person name="Schackwitz W."/>
            <person name="Schmutz J."/>
            <person name="Shahriari M."/>
            <person name="Shelest E."/>
            <person name="Silva-Franco F."/>
            <person name="Soanes D."/>
            <person name="Syed K."/>
            <person name="Tagua V.G."/>
            <person name="Talbot N.J."/>
            <person name="Thon M."/>
            <person name="De vries R.P."/>
            <person name="Wiebenga A."/>
            <person name="Yadav J.S."/>
            <person name="Braun E.L."/>
            <person name="Baker S."/>
            <person name="Garre V."/>
            <person name="Horwitz B."/>
            <person name="Torres-Martinez S."/>
            <person name="Idnurm A."/>
            <person name="Herrera-Estrella A."/>
            <person name="Gabaldon T."/>
            <person name="Grigoriev I.V."/>
        </authorList>
    </citation>
    <scope>NUCLEOTIDE SEQUENCE [LARGE SCALE GENOMIC DNA]</scope>
    <source>
        <strain evidence="3">NRRL 1555(-)</strain>
    </source>
</reference>
<dbReference type="OrthoDB" id="2285227at2759"/>
<dbReference type="PROSITE" id="PS50181">
    <property type="entry name" value="FBOX"/>
    <property type="match status" value="2"/>
</dbReference>